<feature type="region of interest" description="Disordered" evidence="3">
    <location>
        <begin position="99"/>
        <end position="218"/>
    </location>
</feature>
<evidence type="ECO:0000256" key="3">
    <source>
        <dbReference type="SAM" id="MobiDB-lite"/>
    </source>
</evidence>
<evidence type="ECO:0000256" key="1">
    <source>
        <dbReference type="ARBA" id="ARBA00023125"/>
    </source>
</evidence>
<feature type="region of interest" description="Disordered" evidence="3">
    <location>
        <begin position="1"/>
        <end position="56"/>
    </location>
</feature>
<keyword evidence="2" id="KW-0539">Nucleus</keyword>
<dbReference type="Gene3D" id="1.10.10.10">
    <property type="entry name" value="Winged helix-like DNA-binding domain superfamily/Winged helix DNA-binding domain"/>
    <property type="match status" value="1"/>
</dbReference>
<dbReference type="SUPFAM" id="SSF46785">
    <property type="entry name" value="Winged helix' DNA-binding domain"/>
    <property type="match status" value="1"/>
</dbReference>
<dbReference type="Proteomes" id="UP000549091">
    <property type="component" value="Unassembled WGS sequence"/>
</dbReference>
<keyword evidence="6" id="KW-1185">Reference proteome</keyword>
<dbReference type="GO" id="GO:0003677">
    <property type="term" value="F:DNA binding"/>
    <property type="evidence" value="ECO:0007669"/>
    <property type="project" value="UniProtKB-KW"/>
</dbReference>
<feature type="compositionally biased region" description="Basic residues" evidence="3">
    <location>
        <begin position="194"/>
        <end position="218"/>
    </location>
</feature>
<reference evidence="5 6" key="1">
    <citation type="submission" date="2019-09" db="EMBL/GenBank/DDBJ databases">
        <title>Bird 10,000 Genomes (B10K) Project - Family phase.</title>
        <authorList>
            <person name="Zhang G."/>
        </authorList>
    </citation>
    <scope>NUCLEOTIDE SEQUENCE [LARGE SCALE GENOMIC DNA]</scope>
    <source>
        <strain evidence="5">OUT-0053</strain>
        <tissue evidence="5">Muscle</tissue>
    </source>
</reference>
<proteinExistence type="inferred from homology"/>
<accession>A0A7K7RL95</accession>
<feature type="non-terminal residue" evidence="5">
    <location>
        <position position="218"/>
    </location>
</feature>
<dbReference type="GO" id="GO:0030527">
    <property type="term" value="F:structural constituent of chromatin"/>
    <property type="evidence" value="ECO:0007669"/>
    <property type="project" value="InterPro"/>
</dbReference>
<dbReference type="PRINTS" id="PR00624">
    <property type="entry name" value="HISTONEH5"/>
</dbReference>
<comment type="caution">
    <text evidence="5">The sequence shown here is derived from an EMBL/GenBank/DDBJ whole genome shotgun (WGS) entry which is preliminary data.</text>
</comment>
<evidence type="ECO:0000313" key="5">
    <source>
        <dbReference type="EMBL" id="NWZ92623.1"/>
    </source>
</evidence>
<feature type="domain" description="H15" evidence="4">
    <location>
        <begin position="37"/>
        <end position="110"/>
    </location>
</feature>
<sequence length="218" mass="22775">WMKASRMLDTALAAPCTRAARRKPKKAVRGSKAHEAAGPSATEQLARAVSAPSDHKELSLATLRKALAAGGYNEEKNKSHIKLGPKSLLSNGTLVQTKGIGASGSFKLNKKPGETKEKATKKQTAAKPKKPAAKKPAGPAKKPKKVVMVKKSPKKAKKLAATAAKKAAKSLKGATRAGHAKEAAKSPAKEKAVKPKAAKPKSVKPKVAKAKKAVPKKK</sequence>
<feature type="compositionally biased region" description="Basic and acidic residues" evidence="3">
    <location>
        <begin position="179"/>
        <end position="193"/>
    </location>
</feature>
<keyword evidence="1 2" id="KW-0238">DNA-binding</keyword>
<organism evidence="5 6">
    <name type="scientific">Nesospiza acunhae</name>
    <dbReference type="NCBI Taxonomy" id="381881"/>
    <lineage>
        <taxon>Eukaryota</taxon>
        <taxon>Metazoa</taxon>
        <taxon>Chordata</taxon>
        <taxon>Craniata</taxon>
        <taxon>Vertebrata</taxon>
        <taxon>Euteleostomi</taxon>
        <taxon>Archelosauria</taxon>
        <taxon>Archosauria</taxon>
        <taxon>Dinosauria</taxon>
        <taxon>Saurischia</taxon>
        <taxon>Theropoda</taxon>
        <taxon>Coelurosauria</taxon>
        <taxon>Aves</taxon>
        <taxon>Neognathae</taxon>
        <taxon>Neoaves</taxon>
        <taxon>Telluraves</taxon>
        <taxon>Australaves</taxon>
        <taxon>Passeriformes</taxon>
        <taxon>Thraupidae</taxon>
        <taxon>Nesospiza</taxon>
    </lineage>
</organism>
<feature type="non-terminal residue" evidence="5">
    <location>
        <position position="1"/>
    </location>
</feature>
<dbReference type="GO" id="GO:0006334">
    <property type="term" value="P:nucleosome assembly"/>
    <property type="evidence" value="ECO:0007669"/>
    <property type="project" value="InterPro"/>
</dbReference>
<name>A0A7K7RL95_9PASS</name>
<comment type="similarity">
    <text evidence="2">Belongs to the histone H1/H5 family.</text>
</comment>
<dbReference type="Pfam" id="PF00538">
    <property type="entry name" value="Linker_histone"/>
    <property type="match status" value="1"/>
</dbReference>
<dbReference type="AlphaFoldDB" id="A0A7K7RL95"/>
<feature type="compositionally biased region" description="Basic and acidic residues" evidence="3">
    <location>
        <begin position="111"/>
        <end position="120"/>
    </location>
</feature>
<dbReference type="PROSITE" id="PS51504">
    <property type="entry name" value="H15"/>
    <property type="match status" value="1"/>
</dbReference>
<dbReference type="InterPro" id="IPR005819">
    <property type="entry name" value="H1/H5"/>
</dbReference>
<protein>
    <submittedName>
        <fullName evidence="5">H101 protein</fullName>
    </submittedName>
</protein>
<keyword evidence="2" id="KW-0158">Chromosome</keyword>
<dbReference type="GO" id="GO:0000786">
    <property type="term" value="C:nucleosome"/>
    <property type="evidence" value="ECO:0007669"/>
    <property type="project" value="InterPro"/>
</dbReference>
<dbReference type="EMBL" id="VZSU01000536">
    <property type="protein sequence ID" value="NWZ92623.1"/>
    <property type="molecule type" value="Genomic_DNA"/>
</dbReference>
<dbReference type="InterPro" id="IPR036390">
    <property type="entry name" value="WH_DNA-bd_sf"/>
</dbReference>
<dbReference type="GO" id="GO:0005634">
    <property type="term" value="C:nucleus"/>
    <property type="evidence" value="ECO:0007669"/>
    <property type="project" value="UniProtKB-SubCell"/>
</dbReference>
<comment type="subcellular location">
    <subcellularLocation>
        <location evidence="2">Nucleus</location>
    </subcellularLocation>
</comment>
<gene>
    <name evidence="5" type="primary">H101_1</name>
    <name evidence="5" type="ORF">NESACU_R08410</name>
</gene>
<evidence type="ECO:0000313" key="6">
    <source>
        <dbReference type="Proteomes" id="UP000549091"/>
    </source>
</evidence>
<feature type="compositionally biased region" description="Basic residues" evidence="3">
    <location>
        <begin position="141"/>
        <end position="158"/>
    </location>
</feature>
<evidence type="ECO:0000259" key="4">
    <source>
        <dbReference type="PROSITE" id="PS51504"/>
    </source>
</evidence>
<feature type="compositionally biased region" description="Basic residues" evidence="3">
    <location>
        <begin position="19"/>
        <end position="31"/>
    </location>
</feature>
<dbReference type="InterPro" id="IPR005818">
    <property type="entry name" value="Histone_H1/H5_H15"/>
</dbReference>
<evidence type="ECO:0000256" key="2">
    <source>
        <dbReference type="RuleBase" id="RU003894"/>
    </source>
</evidence>
<dbReference type="SMART" id="SM00526">
    <property type="entry name" value="H15"/>
    <property type="match status" value="1"/>
</dbReference>
<dbReference type="InterPro" id="IPR036388">
    <property type="entry name" value="WH-like_DNA-bd_sf"/>
</dbReference>